<evidence type="ECO:0000256" key="2">
    <source>
        <dbReference type="ARBA" id="ARBA00022730"/>
    </source>
</evidence>
<evidence type="ECO:0000313" key="9">
    <source>
        <dbReference type="EMBL" id="MCA9375243.1"/>
    </source>
</evidence>
<evidence type="ECO:0000313" key="10">
    <source>
        <dbReference type="Proteomes" id="UP000748332"/>
    </source>
</evidence>
<evidence type="ECO:0000256" key="7">
    <source>
        <dbReference type="ARBA" id="ARBA00035167"/>
    </source>
</evidence>
<dbReference type="AlphaFoldDB" id="A0A955KVL7"/>
<dbReference type="InterPro" id="IPR018271">
    <property type="entry name" value="Ribosomal_uS14_CS"/>
</dbReference>
<dbReference type="GO" id="GO:0015935">
    <property type="term" value="C:small ribosomal subunit"/>
    <property type="evidence" value="ECO:0007669"/>
    <property type="project" value="TreeGrafter"/>
</dbReference>
<keyword evidence="2 8" id="KW-0699">rRNA-binding</keyword>
<name>A0A955KVL7_9BACT</name>
<organism evidence="9 10">
    <name type="scientific">Candidatus Dojkabacteria bacterium</name>
    <dbReference type="NCBI Taxonomy" id="2099670"/>
    <lineage>
        <taxon>Bacteria</taxon>
        <taxon>Candidatus Dojkabacteria</taxon>
    </lineage>
</organism>
<dbReference type="NCBIfam" id="NF005974">
    <property type="entry name" value="PRK08061.1"/>
    <property type="match status" value="1"/>
</dbReference>
<comment type="cofactor">
    <cofactor evidence="8">
        <name>Zn(2+)</name>
        <dbReference type="ChEBI" id="CHEBI:29105"/>
    </cofactor>
    <text evidence="8">Binds 1 zinc ion per subunit.</text>
</comment>
<feature type="binding site" evidence="8">
    <location>
        <position position="43"/>
    </location>
    <ligand>
        <name>Zn(2+)</name>
        <dbReference type="ChEBI" id="CHEBI:29105"/>
    </ligand>
</feature>
<dbReference type="InterPro" id="IPR001209">
    <property type="entry name" value="Ribosomal_uS14"/>
</dbReference>
<proteinExistence type="inferred from homology"/>
<dbReference type="Gene3D" id="4.10.830.10">
    <property type="entry name" value="30s Ribosomal Protein S14, Chain N"/>
    <property type="match status" value="1"/>
</dbReference>
<feature type="binding site" evidence="8">
    <location>
        <position position="46"/>
    </location>
    <ligand>
        <name>Zn(2+)</name>
        <dbReference type="ChEBI" id="CHEBI:29105"/>
    </ligand>
</feature>
<evidence type="ECO:0000256" key="4">
    <source>
        <dbReference type="ARBA" id="ARBA00022884"/>
    </source>
</evidence>
<comment type="caution">
    <text evidence="9">The sequence shown here is derived from an EMBL/GenBank/DDBJ whole genome shotgun (WGS) entry which is preliminary data.</text>
</comment>
<feature type="binding site" evidence="8">
    <location>
        <position position="30"/>
    </location>
    <ligand>
        <name>Zn(2+)</name>
        <dbReference type="ChEBI" id="CHEBI:29105"/>
    </ligand>
</feature>
<dbReference type="Pfam" id="PF00253">
    <property type="entry name" value="Ribosomal_S14"/>
    <property type="match status" value="1"/>
</dbReference>
<dbReference type="GO" id="GO:0008270">
    <property type="term" value="F:zinc ion binding"/>
    <property type="evidence" value="ECO:0007669"/>
    <property type="project" value="UniProtKB-UniRule"/>
</dbReference>
<gene>
    <name evidence="8" type="primary">rpsZ</name>
    <name evidence="8" type="synonym">rpsN</name>
    <name evidence="9" type="ORF">KC622_02855</name>
</gene>
<dbReference type="InterPro" id="IPR043140">
    <property type="entry name" value="Ribosomal_uS14_sf"/>
</dbReference>
<dbReference type="EMBL" id="JAGQLM010000124">
    <property type="protein sequence ID" value="MCA9375243.1"/>
    <property type="molecule type" value="Genomic_DNA"/>
</dbReference>
<reference evidence="9" key="2">
    <citation type="journal article" date="2021" name="Microbiome">
        <title>Successional dynamics and alternative stable states in a saline activated sludge microbial community over 9 years.</title>
        <authorList>
            <person name="Wang Y."/>
            <person name="Ye J."/>
            <person name="Ju F."/>
            <person name="Liu L."/>
            <person name="Boyd J.A."/>
            <person name="Deng Y."/>
            <person name="Parks D.H."/>
            <person name="Jiang X."/>
            <person name="Yin X."/>
            <person name="Woodcroft B.J."/>
            <person name="Tyson G.W."/>
            <person name="Hugenholtz P."/>
            <person name="Polz M.F."/>
            <person name="Zhang T."/>
        </authorList>
    </citation>
    <scope>NUCLEOTIDE SEQUENCE</scope>
    <source>
        <strain evidence="9">HKST-UBA16</strain>
    </source>
</reference>
<dbReference type="Proteomes" id="UP000748332">
    <property type="component" value="Unassembled WGS sequence"/>
</dbReference>
<accession>A0A955KVL7</accession>
<evidence type="ECO:0000256" key="8">
    <source>
        <dbReference type="HAMAP-Rule" id="MF_01364"/>
    </source>
</evidence>
<dbReference type="GO" id="GO:0006412">
    <property type="term" value="P:translation"/>
    <property type="evidence" value="ECO:0007669"/>
    <property type="project" value="UniProtKB-UniRule"/>
</dbReference>
<sequence length="64" mass="7604">MAKKSKIAQEKRYKRSNKHRTKVYNRCKICGRSRGYIRKFGMCRICFRQHASEGEIPGVKKAVW</sequence>
<evidence type="ECO:0000256" key="1">
    <source>
        <dbReference type="ARBA" id="ARBA00022723"/>
    </source>
</evidence>
<dbReference type="GO" id="GO:0003735">
    <property type="term" value="F:structural constituent of ribosome"/>
    <property type="evidence" value="ECO:0007669"/>
    <property type="project" value="InterPro"/>
</dbReference>
<comment type="subunit">
    <text evidence="8">Part of the 30S ribosomal subunit. Contacts proteins S3 and S10.</text>
</comment>
<keyword evidence="3 8" id="KW-0862">Zinc</keyword>
<evidence type="ECO:0000256" key="3">
    <source>
        <dbReference type="ARBA" id="ARBA00022833"/>
    </source>
</evidence>
<dbReference type="GO" id="GO:0005737">
    <property type="term" value="C:cytoplasm"/>
    <property type="evidence" value="ECO:0007669"/>
    <property type="project" value="UniProtKB-ARBA"/>
</dbReference>
<dbReference type="GO" id="GO:0019843">
    <property type="term" value="F:rRNA binding"/>
    <property type="evidence" value="ECO:0007669"/>
    <property type="project" value="UniProtKB-UniRule"/>
</dbReference>
<evidence type="ECO:0000256" key="6">
    <source>
        <dbReference type="ARBA" id="ARBA00023274"/>
    </source>
</evidence>
<comment type="similarity">
    <text evidence="8">Belongs to the universal ribosomal protein uS14 family. Zinc-binding uS14 subfamily.</text>
</comment>
<comment type="function">
    <text evidence="8">Binds 16S rRNA, required for the assembly of 30S particles and may also be responsible for determining the conformation of the 16S rRNA at the A site.</text>
</comment>
<dbReference type="SUPFAM" id="SSF57716">
    <property type="entry name" value="Glucocorticoid receptor-like (DNA-binding domain)"/>
    <property type="match status" value="1"/>
</dbReference>
<keyword evidence="6 8" id="KW-0687">Ribonucleoprotein</keyword>
<dbReference type="HAMAP" id="MF_01364_B">
    <property type="entry name" value="Ribosomal_uS14_2_B"/>
    <property type="match status" value="1"/>
</dbReference>
<keyword evidence="5 8" id="KW-0689">Ribosomal protein</keyword>
<reference evidence="9" key="1">
    <citation type="submission" date="2020-04" db="EMBL/GenBank/DDBJ databases">
        <authorList>
            <person name="Zhang T."/>
        </authorList>
    </citation>
    <scope>NUCLEOTIDE SEQUENCE</scope>
    <source>
        <strain evidence="9">HKST-UBA16</strain>
    </source>
</reference>
<dbReference type="PROSITE" id="PS00527">
    <property type="entry name" value="RIBOSOMAL_S14"/>
    <property type="match status" value="1"/>
</dbReference>
<feature type="binding site" evidence="8">
    <location>
        <position position="27"/>
    </location>
    <ligand>
        <name>Zn(2+)</name>
        <dbReference type="ChEBI" id="CHEBI:29105"/>
    </ligand>
</feature>
<protein>
    <recommendedName>
        <fullName evidence="7 8">Small ribosomal subunit protein uS14</fullName>
    </recommendedName>
</protein>
<keyword evidence="4 8" id="KW-0694">RNA-binding</keyword>
<dbReference type="PANTHER" id="PTHR19836:SF19">
    <property type="entry name" value="SMALL RIBOSOMAL SUBUNIT PROTEIN US14M"/>
    <property type="match status" value="1"/>
</dbReference>
<dbReference type="PANTHER" id="PTHR19836">
    <property type="entry name" value="30S RIBOSOMAL PROTEIN S14"/>
    <property type="match status" value="1"/>
</dbReference>
<evidence type="ECO:0000256" key="5">
    <source>
        <dbReference type="ARBA" id="ARBA00022980"/>
    </source>
</evidence>
<keyword evidence="1 8" id="KW-0479">Metal-binding</keyword>
<dbReference type="InterPro" id="IPR023053">
    <property type="entry name" value="Ribosomal_uS14_bact"/>
</dbReference>